<accession>A0AAV4D7J6</accession>
<comment type="caution">
    <text evidence="1">The sequence shown here is derived from an EMBL/GenBank/DDBJ whole genome shotgun (WGS) entry which is preliminary data.</text>
</comment>
<keyword evidence="2" id="KW-1185">Reference proteome</keyword>
<sequence length="118" mass="13698">MFIPTIRPPHCRVILNLEALRGEDVPGQLEFELATKNSVYHHRMGSPPIVLKAFSDKVKMERTALHKRSRKRWKITRAIEKKREFLGKIIRSSFRSTLLIKLESSELISTNCFMSHPA</sequence>
<gene>
    <name evidence="1" type="ORF">PoB_006668400</name>
</gene>
<dbReference type="AlphaFoldDB" id="A0AAV4D7J6"/>
<name>A0AAV4D7J6_9GAST</name>
<reference evidence="1 2" key="1">
    <citation type="journal article" date="2021" name="Elife">
        <title>Chloroplast acquisition without the gene transfer in kleptoplastic sea slugs, Plakobranchus ocellatus.</title>
        <authorList>
            <person name="Maeda T."/>
            <person name="Takahashi S."/>
            <person name="Yoshida T."/>
            <person name="Shimamura S."/>
            <person name="Takaki Y."/>
            <person name="Nagai Y."/>
            <person name="Toyoda A."/>
            <person name="Suzuki Y."/>
            <person name="Arimoto A."/>
            <person name="Ishii H."/>
            <person name="Satoh N."/>
            <person name="Nishiyama T."/>
            <person name="Hasebe M."/>
            <person name="Maruyama T."/>
            <person name="Minagawa J."/>
            <person name="Obokata J."/>
            <person name="Shigenobu S."/>
        </authorList>
    </citation>
    <scope>NUCLEOTIDE SEQUENCE [LARGE SCALE GENOMIC DNA]</scope>
</reference>
<evidence type="ECO:0000313" key="1">
    <source>
        <dbReference type="EMBL" id="GFO40179.1"/>
    </source>
</evidence>
<evidence type="ECO:0000313" key="2">
    <source>
        <dbReference type="Proteomes" id="UP000735302"/>
    </source>
</evidence>
<dbReference type="EMBL" id="BLXT01007596">
    <property type="protein sequence ID" value="GFO40179.1"/>
    <property type="molecule type" value="Genomic_DNA"/>
</dbReference>
<organism evidence="1 2">
    <name type="scientific">Plakobranchus ocellatus</name>
    <dbReference type="NCBI Taxonomy" id="259542"/>
    <lineage>
        <taxon>Eukaryota</taxon>
        <taxon>Metazoa</taxon>
        <taxon>Spiralia</taxon>
        <taxon>Lophotrochozoa</taxon>
        <taxon>Mollusca</taxon>
        <taxon>Gastropoda</taxon>
        <taxon>Heterobranchia</taxon>
        <taxon>Euthyneura</taxon>
        <taxon>Panpulmonata</taxon>
        <taxon>Sacoglossa</taxon>
        <taxon>Placobranchoidea</taxon>
        <taxon>Plakobranchidae</taxon>
        <taxon>Plakobranchus</taxon>
    </lineage>
</organism>
<protein>
    <submittedName>
        <fullName evidence="1">Uncharacterized protein</fullName>
    </submittedName>
</protein>
<dbReference type="Proteomes" id="UP000735302">
    <property type="component" value="Unassembled WGS sequence"/>
</dbReference>
<proteinExistence type="predicted"/>